<feature type="domain" description="MotA/TolQ/ExbB proton channel" evidence="14">
    <location>
        <begin position="165"/>
        <end position="258"/>
    </location>
</feature>
<keyword evidence="12 13" id="KW-0472">Membrane</keyword>
<comment type="similarity">
    <text evidence="2">Belongs to the MotA family.</text>
</comment>
<dbReference type="Pfam" id="PF01618">
    <property type="entry name" value="MotA_ExbB"/>
    <property type="match status" value="1"/>
</dbReference>
<keyword evidence="4" id="KW-1003">Cell membrane</keyword>
<evidence type="ECO:0000256" key="12">
    <source>
        <dbReference type="ARBA" id="ARBA00023136"/>
    </source>
</evidence>
<keyword evidence="8" id="KW-0283">Flagellar rotation</keyword>
<feature type="transmembrane region" description="Helical" evidence="13">
    <location>
        <begin position="30"/>
        <end position="52"/>
    </location>
</feature>
<dbReference type="AlphaFoldDB" id="B8EJJ8"/>
<dbReference type="GO" id="GO:1902600">
    <property type="term" value="P:proton transmembrane transport"/>
    <property type="evidence" value="ECO:0007669"/>
    <property type="project" value="UniProtKB-KW"/>
</dbReference>
<protein>
    <submittedName>
        <fullName evidence="16">MotA/TolQ/ExbB proton channel</fullName>
    </submittedName>
</protein>
<evidence type="ECO:0000256" key="13">
    <source>
        <dbReference type="SAM" id="Phobius"/>
    </source>
</evidence>
<keyword evidence="11" id="KW-0406">Ion transport</keyword>
<evidence type="ECO:0000256" key="8">
    <source>
        <dbReference type="ARBA" id="ARBA00022779"/>
    </source>
</evidence>
<dbReference type="eggNOG" id="COG1291">
    <property type="taxonomic scope" value="Bacteria"/>
</dbReference>
<organism evidence="16 17">
    <name type="scientific">Methylocella silvestris (strain DSM 15510 / CIP 108128 / LMG 27833 / NCIMB 13906 / BL2)</name>
    <dbReference type="NCBI Taxonomy" id="395965"/>
    <lineage>
        <taxon>Bacteria</taxon>
        <taxon>Pseudomonadati</taxon>
        <taxon>Pseudomonadota</taxon>
        <taxon>Alphaproteobacteria</taxon>
        <taxon>Hyphomicrobiales</taxon>
        <taxon>Beijerinckiaceae</taxon>
        <taxon>Methylocella</taxon>
    </lineage>
</organism>
<dbReference type="KEGG" id="msl:Msil_0018"/>
<dbReference type="InterPro" id="IPR046786">
    <property type="entry name" value="MotA_N"/>
</dbReference>
<evidence type="ECO:0000259" key="15">
    <source>
        <dbReference type="Pfam" id="PF20560"/>
    </source>
</evidence>
<dbReference type="PROSITE" id="PS01307">
    <property type="entry name" value="MOTA"/>
    <property type="match status" value="1"/>
</dbReference>
<dbReference type="PANTHER" id="PTHR30433">
    <property type="entry name" value="CHEMOTAXIS PROTEIN MOTA"/>
    <property type="match status" value="1"/>
</dbReference>
<dbReference type="PANTHER" id="PTHR30433:SF4">
    <property type="entry name" value="MOTILITY PROTEIN A"/>
    <property type="match status" value="1"/>
</dbReference>
<keyword evidence="9" id="KW-0375">Hydrogen ion transport</keyword>
<dbReference type="GO" id="GO:0005886">
    <property type="term" value="C:plasma membrane"/>
    <property type="evidence" value="ECO:0007669"/>
    <property type="project" value="UniProtKB-SubCell"/>
</dbReference>
<evidence type="ECO:0000256" key="9">
    <source>
        <dbReference type="ARBA" id="ARBA00022781"/>
    </source>
</evidence>
<keyword evidence="17" id="KW-1185">Reference proteome</keyword>
<dbReference type="InterPro" id="IPR022522">
    <property type="entry name" value="Flagellar_motor_stator_MotA"/>
</dbReference>
<evidence type="ECO:0000256" key="11">
    <source>
        <dbReference type="ARBA" id="ARBA00023065"/>
    </source>
</evidence>
<keyword evidence="3" id="KW-0813">Transport</keyword>
<name>B8EJJ8_METSB</name>
<feature type="transmembrane region" description="Helical" evidence="13">
    <location>
        <begin position="64"/>
        <end position="82"/>
    </location>
</feature>
<keyword evidence="6" id="KW-0997">Cell inner membrane</keyword>
<proteinExistence type="inferred from homology"/>
<dbReference type="GO" id="GO:0071978">
    <property type="term" value="P:bacterial-type flagellum-dependent swarming motility"/>
    <property type="evidence" value="ECO:0007669"/>
    <property type="project" value="InterPro"/>
</dbReference>
<evidence type="ECO:0000256" key="1">
    <source>
        <dbReference type="ARBA" id="ARBA00004429"/>
    </source>
</evidence>
<dbReference type="HOGENOM" id="CLU_068213_0_0_5"/>
<keyword evidence="5" id="KW-0145">Chemotaxis</keyword>
<dbReference type="EMBL" id="CP001280">
    <property type="protein sequence ID" value="ACK49001.1"/>
    <property type="molecule type" value="Genomic_DNA"/>
</dbReference>
<evidence type="ECO:0000256" key="7">
    <source>
        <dbReference type="ARBA" id="ARBA00022692"/>
    </source>
</evidence>
<feature type="transmembrane region" description="Helical" evidence="13">
    <location>
        <begin position="198"/>
        <end position="221"/>
    </location>
</feature>
<comment type="subcellular location">
    <subcellularLocation>
        <location evidence="1">Cell inner membrane</location>
        <topology evidence="1">Multi-pass membrane protein</topology>
    </subcellularLocation>
</comment>
<keyword evidence="7 13" id="KW-0812">Transmembrane</keyword>
<dbReference type="Proteomes" id="UP000002257">
    <property type="component" value="Chromosome"/>
</dbReference>
<dbReference type="GO" id="GO:0006935">
    <property type="term" value="P:chemotaxis"/>
    <property type="evidence" value="ECO:0007669"/>
    <property type="project" value="UniProtKB-KW"/>
</dbReference>
<accession>B8EJJ8</accession>
<evidence type="ECO:0000256" key="10">
    <source>
        <dbReference type="ARBA" id="ARBA00022989"/>
    </source>
</evidence>
<evidence type="ECO:0000256" key="6">
    <source>
        <dbReference type="ARBA" id="ARBA00022519"/>
    </source>
</evidence>
<feature type="domain" description="Motility protein A N-terminal" evidence="15">
    <location>
        <begin position="34"/>
        <end position="122"/>
    </location>
</feature>
<dbReference type="InterPro" id="IPR002898">
    <property type="entry name" value="MotA_ExbB_proton_chnl"/>
</dbReference>
<dbReference type="NCBIfam" id="TIGR03818">
    <property type="entry name" value="MotA1"/>
    <property type="match status" value="1"/>
</dbReference>
<evidence type="ECO:0000256" key="5">
    <source>
        <dbReference type="ARBA" id="ARBA00022500"/>
    </source>
</evidence>
<dbReference type="Pfam" id="PF20560">
    <property type="entry name" value="MotA_N"/>
    <property type="match status" value="1"/>
</dbReference>
<sequence>MGRILAIEFSLKQGLLVNHFFKVDEGKGRALAFLIGTIVTLGCMLGGFAAMGGHLSVIFQPWEFVIILGVSLGTFIIANSLATIKDTGAAIVDAVLDRGPTERDYLDVLGVLYTLMRELRGKARSEVEQHVDNPAESAIFKNFPKVLADVNLTSFICDYCRLIIIGNARTHEIEALMDEEIHTLTHDKLKPYHALQSVADGLPAIGIVAAVLGVVKAMGALDQSPEILGGLIGAALIGTFAGIFVSYGVVSPLAHKIKVARAVRCRLYIIVKQTLLAFMNGAMPQIALEHGRKTIASHDRPSIDMVENETVSGASKPNQQQAA</sequence>
<evidence type="ECO:0000313" key="16">
    <source>
        <dbReference type="EMBL" id="ACK49001.1"/>
    </source>
</evidence>
<dbReference type="InterPro" id="IPR047055">
    <property type="entry name" value="MotA-like"/>
</dbReference>
<dbReference type="STRING" id="395965.Msil_0018"/>
<evidence type="ECO:0000256" key="2">
    <source>
        <dbReference type="ARBA" id="ARBA00008038"/>
    </source>
</evidence>
<evidence type="ECO:0000259" key="14">
    <source>
        <dbReference type="Pfam" id="PF01618"/>
    </source>
</evidence>
<evidence type="ECO:0000256" key="4">
    <source>
        <dbReference type="ARBA" id="ARBA00022475"/>
    </source>
</evidence>
<gene>
    <name evidence="16" type="ordered locus">Msil_0018</name>
</gene>
<dbReference type="InterPro" id="IPR000540">
    <property type="entry name" value="Flag_MotA_CS"/>
</dbReference>
<feature type="transmembrane region" description="Helical" evidence="13">
    <location>
        <begin position="227"/>
        <end position="250"/>
    </location>
</feature>
<evidence type="ECO:0000313" key="17">
    <source>
        <dbReference type="Proteomes" id="UP000002257"/>
    </source>
</evidence>
<reference evidence="16 17" key="1">
    <citation type="journal article" date="2010" name="J. Bacteriol.">
        <title>Complete genome sequence of the aerobic facultative methanotroph Methylocella silvestris BL2.</title>
        <authorList>
            <person name="Chen Y."/>
            <person name="Crombie A."/>
            <person name="Rahman M.T."/>
            <person name="Dedysh S.N."/>
            <person name="Liesack W."/>
            <person name="Stott M.B."/>
            <person name="Alam M."/>
            <person name="Theisen A.R."/>
            <person name="Murrell J.C."/>
            <person name="Dunfield P.F."/>
        </authorList>
    </citation>
    <scope>NUCLEOTIDE SEQUENCE [LARGE SCALE GENOMIC DNA]</scope>
    <source>
        <strain evidence="17">DSM 15510 / CIP 108128 / LMG 27833 / NCIMB 13906 / BL2</strain>
    </source>
</reference>
<evidence type="ECO:0000256" key="3">
    <source>
        <dbReference type="ARBA" id="ARBA00022448"/>
    </source>
</evidence>
<keyword evidence="10 13" id="KW-1133">Transmembrane helix</keyword>